<sequence>MGRRAGARSRPGGCRLHGLAPRQRPRRGRGQLRQGRPMKTRMMMVVLTGMTAAVAVALAPVTLLTDRLADGEALRVTRASGTVWRGRVDLATAQGRRLGAYDVGLSPLALLGGDVRLRARDEAADRTFILRAGRDKGVEALSGPILLSADALPGRIEVRDVAAVFRDGRCRKGGGRIRFRAAQDSLLGGATLAGAPACVSGDWVARLTPTGGGGAAIILRADGAGRLQAEITVATADPVVVQAALEQGFVKDAAGVRRIIATRLVPSAEKAVKRS</sequence>
<dbReference type="EMBL" id="QDKP01000049">
    <property type="protein sequence ID" value="PVM77571.1"/>
    <property type="molecule type" value="Genomic_DNA"/>
</dbReference>
<dbReference type="InterPro" id="IPR022792">
    <property type="entry name" value="T2SS_protein-GspN"/>
</dbReference>
<dbReference type="Proteomes" id="UP000244913">
    <property type="component" value="Unassembled WGS sequence"/>
</dbReference>
<evidence type="ECO:0000256" key="8">
    <source>
        <dbReference type="ARBA" id="ARBA00022927"/>
    </source>
</evidence>
<keyword evidence="9 12" id="KW-0472">Membrane</keyword>
<evidence type="ECO:0000256" key="12">
    <source>
        <dbReference type="SAM" id="Phobius"/>
    </source>
</evidence>
<feature type="transmembrane region" description="Helical" evidence="12">
    <location>
        <begin position="42"/>
        <end position="64"/>
    </location>
</feature>
<name>A0A2T9J7N7_9CAUL</name>
<evidence type="ECO:0000256" key="9">
    <source>
        <dbReference type="ARBA" id="ARBA00023136"/>
    </source>
</evidence>
<protein>
    <recommendedName>
        <fullName evidence="3">Type II secretion system protein N</fullName>
    </recommendedName>
    <alternativeName>
        <fullName evidence="10">General secretion pathway protein N</fullName>
    </alternativeName>
</protein>
<evidence type="ECO:0000256" key="2">
    <source>
        <dbReference type="ARBA" id="ARBA00007208"/>
    </source>
</evidence>
<comment type="caution">
    <text evidence="13">The sequence shown here is derived from an EMBL/GenBank/DDBJ whole genome shotgun (WGS) entry which is preliminary data.</text>
</comment>
<evidence type="ECO:0000256" key="11">
    <source>
        <dbReference type="SAM" id="MobiDB-lite"/>
    </source>
</evidence>
<dbReference type="AlphaFoldDB" id="A0A2T9J7N7"/>
<dbReference type="Pfam" id="PF01203">
    <property type="entry name" value="T2SSN"/>
    <property type="match status" value="1"/>
</dbReference>
<evidence type="ECO:0000256" key="5">
    <source>
        <dbReference type="ARBA" id="ARBA00022475"/>
    </source>
</evidence>
<dbReference type="GO" id="GO:0005886">
    <property type="term" value="C:plasma membrane"/>
    <property type="evidence" value="ECO:0007669"/>
    <property type="project" value="UniProtKB-SubCell"/>
</dbReference>
<accession>A0A2T9J7N7</accession>
<comment type="subcellular location">
    <subcellularLocation>
        <location evidence="1">Cell inner membrane</location>
    </subcellularLocation>
</comment>
<evidence type="ECO:0000256" key="6">
    <source>
        <dbReference type="ARBA" id="ARBA00022519"/>
    </source>
</evidence>
<organism evidence="13 14">
    <name type="scientific">Caulobacter radicis</name>
    <dbReference type="NCBI Taxonomy" id="2172650"/>
    <lineage>
        <taxon>Bacteria</taxon>
        <taxon>Pseudomonadati</taxon>
        <taxon>Pseudomonadota</taxon>
        <taxon>Alphaproteobacteria</taxon>
        <taxon>Caulobacterales</taxon>
        <taxon>Caulobacteraceae</taxon>
        <taxon>Caulobacter</taxon>
    </lineage>
</organism>
<evidence type="ECO:0000256" key="4">
    <source>
        <dbReference type="ARBA" id="ARBA00022448"/>
    </source>
</evidence>
<evidence type="ECO:0000313" key="13">
    <source>
        <dbReference type="EMBL" id="PVM77571.1"/>
    </source>
</evidence>
<feature type="region of interest" description="Disordered" evidence="11">
    <location>
        <begin position="1"/>
        <end position="38"/>
    </location>
</feature>
<keyword evidence="6" id="KW-0997">Cell inner membrane</keyword>
<evidence type="ECO:0000256" key="7">
    <source>
        <dbReference type="ARBA" id="ARBA00022692"/>
    </source>
</evidence>
<keyword evidence="7 12" id="KW-0812">Transmembrane</keyword>
<dbReference type="GO" id="GO:0015627">
    <property type="term" value="C:type II protein secretion system complex"/>
    <property type="evidence" value="ECO:0007669"/>
    <property type="project" value="InterPro"/>
</dbReference>
<keyword evidence="14" id="KW-1185">Reference proteome</keyword>
<keyword evidence="12" id="KW-1133">Transmembrane helix</keyword>
<evidence type="ECO:0000256" key="10">
    <source>
        <dbReference type="ARBA" id="ARBA00030772"/>
    </source>
</evidence>
<dbReference type="GO" id="GO:0015628">
    <property type="term" value="P:protein secretion by the type II secretion system"/>
    <property type="evidence" value="ECO:0007669"/>
    <property type="project" value="InterPro"/>
</dbReference>
<reference evidence="13 14" key="1">
    <citation type="submission" date="2018-04" db="EMBL/GenBank/DDBJ databases">
        <title>The genome sequence of Caulobacter sp. 736.</title>
        <authorList>
            <person name="Gao J."/>
            <person name="Sun J."/>
        </authorList>
    </citation>
    <scope>NUCLEOTIDE SEQUENCE [LARGE SCALE GENOMIC DNA]</scope>
    <source>
        <strain evidence="13 14">736</strain>
    </source>
</reference>
<proteinExistence type="inferred from homology"/>
<evidence type="ECO:0000256" key="1">
    <source>
        <dbReference type="ARBA" id="ARBA00004533"/>
    </source>
</evidence>
<keyword evidence="4" id="KW-0813">Transport</keyword>
<comment type="similarity">
    <text evidence="2">Belongs to the GSP N family.</text>
</comment>
<keyword evidence="8" id="KW-0653">Protein transport</keyword>
<evidence type="ECO:0000256" key="3">
    <source>
        <dbReference type="ARBA" id="ARBA00021563"/>
    </source>
</evidence>
<evidence type="ECO:0000313" key="14">
    <source>
        <dbReference type="Proteomes" id="UP000244913"/>
    </source>
</evidence>
<gene>
    <name evidence="13" type="ORF">DDF65_16750</name>
</gene>
<keyword evidence="5" id="KW-1003">Cell membrane</keyword>